<comment type="caution">
    <text evidence="3">The sequence shown here is derived from an EMBL/GenBank/DDBJ whole genome shotgun (WGS) entry which is preliminary data.</text>
</comment>
<feature type="compositionally biased region" description="Basic and acidic residues" evidence="1">
    <location>
        <begin position="210"/>
        <end position="232"/>
    </location>
</feature>
<dbReference type="RefSeq" id="WP_399593263.1">
    <property type="nucleotide sequence ID" value="NZ_JBITPR010000043.1"/>
</dbReference>
<accession>A0ABW8BEW4</accession>
<evidence type="ECO:0000256" key="1">
    <source>
        <dbReference type="SAM" id="MobiDB-lite"/>
    </source>
</evidence>
<proteinExistence type="predicted"/>
<protein>
    <recommendedName>
        <fullName evidence="5">Cytoplasmic membrane protein FsxA</fullName>
    </recommendedName>
</protein>
<keyword evidence="2" id="KW-0472">Membrane</keyword>
<evidence type="ECO:0000256" key="2">
    <source>
        <dbReference type="SAM" id="Phobius"/>
    </source>
</evidence>
<evidence type="ECO:0008006" key="5">
    <source>
        <dbReference type="Google" id="ProtNLM"/>
    </source>
</evidence>
<feature type="region of interest" description="Disordered" evidence="1">
    <location>
        <begin position="208"/>
        <end position="234"/>
    </location>
</feature>
<keyword evidence="4" id="KW-1185">Reference proteome</keyword>
<evidence type="ECO:0000313" key="3">
    <source>
        <dbReference type="EMBL" id="MFI7872631.1"/>
    </source>
</evidence>
<organism evidence="3 4">
    <name type="scientific">Streptomyces salinarius</name>
    <dbReference type="NCBI Taxonomy" id="2762598"/>
    <lineage>
        <taxon>Bacteria</taxon>
        <taxon>Bacillati</taxon>
        <taxon>Actinomycetota</taxon>
        <taxon>Actinomycetes</taxon>
        <taxon>Kitasatosporales</taxon>
        <taxon>Streptomycetaceae</taxon>
        <taxon>Streptomyces</taxon>
    </lineage>
</organism>
<reference evidence="3 4" key="1">
    <citation type="submission" date="2024-07" db="EMBL/GenBank/DDBJ databases">
        <title>Whole genome sequencing of Prodigiosin pigment-producing Streptomyces salinarius isolated from rhizosphere soil of Arachis hypogaea.</title>
        <authorList>
            <person name="Vidhya A."/>
            <person name="Ramya S."/>
        </authorList>
    </citation>
    <scope>NUCLEOTIDE SEQUENCE [LARGE SCALE GENOMIC DNA]</scope>
    <source>
        <strain evidence="3 4">VRMG2420</strain>
    </source>
</reference>
<keyword evidence="2" id="KW-0812">Transmembrane</keyword>
<sequence>MADVPPPDRPDGPSHEPSSISDEELESFLREAAEGGGAPAPKEPSARARMVAARLREQEQPTPWRGPQPAPKPRRRWGAVVGVVALAAVAVIALRPSLVTDYLPGGEAKATASPAPLPAETARPSGAPGDTGGSEQATRDAPFRGSPALRWAEGADAIELPEAKAVAGMSRADAELALRRTKEFLVAANLDPDVIAGGRPDEALDLLDPEAQKDLLPDQRRGLREPSREHDPVGLFSRFDPDEVRLAGDVVKVRGRMSLAGGKPGEIKVHADYTFVYPLVRADGGDHVERTIVRREITTLLLDPDRWYATPGKLAIHEYKVNTFNTACAVYDGYLHPVFPEDRERATGPSVDPYDRSGELRDTQGEECGTVTRT</sequence>
<dbReference type="EMBL" id="JBITPR010000043">
    <property type="protein sequence ID" value="MFI7872631.1"/>
    <property type="molecule type" value="Genomic_DNA"/>
</dbReference>
<feature type="region of interest" description="Disordered" evidence="1">
    <location>
        <begin position="342"/>
        <end position="374"/>
    </location>
</feature>
<feature type="transmembrane region" description="Helical" evidence="2">
    <location>
        <begin position="77"/>
        <end position="94"/>
    </location>
</feature>
<feature type="region of interest" description="Disordered" evidence="1">
    <location>
        <begin position="109"/>
        <end position="145"/>
    </location>
</feature>
<feature type="compositionally biased region" description="Basic and acidic residues" evidence="1">
    <location>
        <begin position="1"/>
        <end position="14"/>
    </location>
</feature>
<evidence type="ECO:0000313" key="4">
    <source>
        <dbReference type="Proteomes" id="UP001614264"/>
    </source>
</evidence>
<name>A0ABW8BEW4_9ACTN</name>
<gene>
    <name evidence="3" type="ORF">AB4829_18780</name>
</gene>
<keyword evidence="2" id="KW-1133">Transmembrane helix</keyword>
<dbReference type="Proteomes" id="UP001614264">
    <property type="component" value="Unassembled WGS sequence"/>
</dbReference>
<feature type="compositionally biased region" description="Basic and acidic residues" evidence="1">
    <location>
        <begin position="353"/>
        <end position="364"/>
    </location>
</feature>
<feature type="region of interest" description="Disordered" evidence="1">
    <location>
        <begin position="1"/>
        <end position="74"/>
    </location>
</feature>